<protein>
    <submittedName>
        <fullName evidence="1">Uncharacterized protein</fullName>
    </submittedName>
</protein>
<evidence type="ECO:0000313" key="1">
    <source>
        <dbReference type="EMBL" id="CAI8009121.1"/>
    </source>
</evidence>
<name>A0AA35REC1_GEOBA</name>
<dbReference type="AlphaFoldDB" id="A0AA35REC1"/>
<evidence type="ECO:0000313" key="2">
    <source>
        <dbReference type="Proteomes" id="UP001174909"/>
    </source>
</evidence>
<organism evidence="1 2">
    <name type="scientific">Geodia barretti</name>
    <name type="common">Barrett's horny sponge</name>
    <dbReference type="NCBI Taxonomy" id="519541"/>
    <lineage>
        <taxon>Eukaryota</taxon>
        <taxon>Metazoa</taxon>
        <taxon>Porifera</taxon>
        <taxon>Demospongiae</taxon>
        <taxon>Heteroscleromorpha</taxon>
        <taxon>Tetractinellida</taxon>
        <taxon>Astrophorina</taxon>
        <taxon>Geodiidae</taxon>
        <taxon>Geodia</taxon>
    </lineage>
</organism>
<accession>A0AA35REC1</accession>
<proteinExistence type="predicted"/>
<feature type="non-terminal residue" evidence="1">
    <location>
        <position position="44"/>
    </location>
</feature>
<dbReference type="EMBL" id="CASHTH010000924">
    <property type="protein sequence ID" value="CAI8009121.1"/>
    <property type="molecule type" value="Genomic_DNA"/>
</dbReference>
<gene>
    <name evidence="1" type="ORF">GBAR_LOCUS6179</name>
</gene>
<keyword evidence="2" id="KW-1185">Reference proteome</keyword>
<dbReference type="Proteomes" id="UP001174909">
    <property type="component" value="Unassembled WGS sequence"/>
</dbReference>
<sequence length="44" mass="4870">MTAQTPVQDAFGQQWDRLSSPASLHCALESSMRLWKQPSSVPPV</sequence>
<comment type="caution">
    <text evidence="1">The sequence shown here is derived from an EMBL/GenBank/DDBJ whole genome shotgun (WGS) entry which is preliminary data.</text>
</comment>
<reference evidence="1" key="1">
    <citation type="submission" date="2023-03" db="EMBL/GenBank/DDBJ databases">
        <authorList>
            <person name="Steffen K."/>
            <person name="Cardenas P."/>
        </authorList>
    </citation>
    <scope>NUCLEOTIDE SEQUENCE</scope>
</reference>